<feature type="transmembrane region" description="Helical" evidence="1">
    <location>
        <begin position="233"/>
        <end position="252"/>
    </location>
</feature>
<feature type="transmembrane region" description="Helical" evidence="1">
    <location>
        <begin position="396"/>
        <end position="416"/>
    </location>
</feature>
<feature type="transmembrane region" description="Helical" evidence="1">
    <location>
        <begin position="163"/>
        <end position="188"/>
    </location>
</feature>
<dbReference type="AlphaFoldDB" id="A0A564ZGS1"/>
<dbReference type="Gene3D" id="1.20.210.10">
    <property type="entry name" value="Cytochrome c oxidase-like, subunit I domain"/>
    <property type="match status" value="1"/>
</dbReference>
<feature type="transmembrane region" description="Helical" evidence="1">
    <location>
        <begin position="436"/>
        <end position="456"/>
    </location>
</feature>
<feature type="transmembrane region" description="Helical" evidence="1">
    <location>
        <begin position="89"/>
        <end position="109"/>
    </location>
</feature>
<reference evidence="2 3" key="1">
    <citation type="submission" date="2019-07" db="EMBL/GenBank/DDBJ databases">
        <authorList>
            <person name="Cremers G."/>
        </authorList>
    </citation>
    <scope>NUCLEOTIDE SEQUENCE [LARGE SCALE GENOMIC DNA]</scope>
</reference>
<evidence type="ECO:0000256" key="1">
    <source>
        <dbReference type="SAM" id="Phobius"/>
    </source>
</evidence>
<feature type="transmembrane region" description="Helical" evidence="1">
    <location>
        <begin position="264"/>
        <end position="285"/>
    </location>
</feature>
<feature type="transmembrane region" description="Helical" evidence="1">
    <location>
        <begin position="328"/>
        <end position="354"/>
    </location>
</feature>
<feature type="transmembrane region" description="Helical" evidence="1">
    <location>
        <begin position="56"/>
        <end position="77"/>
    </location>
</feature>
<dbReference type="Proteomes" id="UP000334340">
    <property type="component" value="Unassembled WGS sequence"/>
</dbReference>
<feature type="transmembrane region" description="Helical" evidence="1">
    <location>
        <begin position="12"/>
        <end position="36"/>
    </location>
</feature>
<protein>
    <submittedName>
        <fullName evidence="2">Membrane protein</fullName>
    </submittedName>
</protein>
<evidence type="ECO:0000313" key="2">
    <source>
        <dbReference type="EMBL" id="VUZ84519.1"/>
    </source>
</evidence>
<accession>A0A564ZGS1</accession>
<proteinExistence type="predicted"/>
<evidence type="ECO:0000313" key="3">
    <source>
        <dbReference type="Proteomes" id="UP000334340"/>
    </source>
</evidence>
<keyword evidence="1" id="KW-0812">Transmembrane</keyword>
<feature type="transmembrane region" description="Helical" evidence="1">
    <location>
        <begin position="200"/>
        <end position="221"/>
    </location>
</feature>
<feature type="transmembrane region" description="Helical" evidence="1">
    <location>
        <begin position="121"/>
        <end position="142"/>
    </location>
</feature>
<feature type="transmembrane region" description="Helical" evidence="1">
    <location>
        <begin position="366"/>
        <end position="384"/>
    </location>
</feature>
<name>A0A564ZGS1_9BACT</name>
<keyword evidence="3" id="KW-1185">Reference proteome</keyword>
<keyword evidence="1" id="KW-0472">Membrane</keyword>
<keyword evidence="1" id="KW-1133">Transmembrane helix</keyword>
<organism evidence="2 3">
    <name type="scientific">Candidatus Methylomirabilis lanthanidiphila</name>
    <dbReference type="NCBI Taxonomy" id="2211376"/>
    <lineage>
        <taxon>Bacteria</taxon>
        <taxon>Candidatus Methylomirabilota</taxon>
        <taxon>Candidatus Methylomirabilia</taxon>
        <taxon>Candidatus Methylomirabilales</taxon>
        <taxon>Candidatus Methylomirabilaceae</taxon>
        <taxon>Candidatus Methylomirabilis</taxon>
    </lineage>
</organism>
<dbReference type="InterPro" id="IPR036927">
    <property type="entry name" value="Cyt_c_oxase-like_su1_sf"/>
</dbReference>
<sequence>MKHYAEFHSGFIWTSLTTAILGGFAFGAYLAVVIGYGFPAGQGFYALIQTHGHLQLIGWAGVFIMGISLHFIPRLASFPLPHPEWMSRILWLMVPGLLLRALGGTVLAFLDGSPIFVPLSWLLGASGVLEGGAIILYVSLLIGTMRGSVKTGRLPALSAVKPYFGMMAAGWVLYACLNLFLLLHMILIGATVVDSAWNEVAVHAFISLVLLPVAFALSVRLFPLYLALPAPDWPVYGIGCAYLLSVLLQLIPAAPPLAGLAPDVTRLIIALGTSLKGGVILWYVWQLDLLTRRRPLGRHARFLDAGPDRPPTRPGLPDYGEFGRFERLIYAAYTWLVFAAFVELLSGAAIWLGYSIPVATDAIRHMYLLGFITHLVFGASVRMLPGFIRRKRVASAALVDATFWLGSAAAVCRVLPLLSPSWLFDLLPAGDMLVQTIFAISGIFGWGAVVCLAINLRQTANAPMKQVSESHWMVSMAHSPGPENTPNSGG</sequence>
<gene>
    <name evidence="2" type="ORF">MELA_00892</name>
</gene>
<dbReference type="EMBL" id="CABIKM010000014">
    <property type="protein sequence ID" value="VUZ84519.1"/>
    <property type="molecule type" value="Genomic_DNA"/>
</dbReference>